<accession>A0AAQ4E515</accession>
<keyword evidence="2" id="KW-1185">Reference proteome</keyword>
<comment type="caution">
    <text evidence="1">The sequence shown here is derived from an EMBL/GenBank/DDBJ whole genome shotgun (WGS) entry which is preliminary data.</text>
</comment>
<reference evidence="1 2" key="1">
    <citation type="journal article" date="2023" name="Arcadia Sci">
        <title>De novo assembly of a long-read Amblyomma americanum tick genome.</title>
        <authorList>
            <person name="Chou S."/>
            <person name="Poskanzer K.E."/>
            <person name="Rollins M."/>
            <person name="Thuy-Boun P.S."/>
        </authorList>
    </citation>
    <scope>NUCLEOTIDE SEQUENCE [LARGE SCALE GENOMIC DNA]</scope>
    <source>
        <strain evidence="1">F_SG_1</strain>
        <tissue evidence="1">Salivary glands</tissue>
    </source>
</reference>
<sequence>MAPKLTINFLVWQASDGFMCCANDQLFFPSYCFKKRLPGRCARYGGLTQNTDTSFLVTMNKVDAVGPRSDGSAAATHRKHLGLMSGASCQVTVVYSAASDDSSADNSFIRALSSKAKQKLRKIENSSSSNTSTIPTERGSSAHTVLFVLQANTNNLNRINRQATSVFVEDRVPRASKDVKLTC</sequence>
<evidence type="ECO:0000313" key="2">
    <source>
        <dbReference type="Proteomes" id="UP001321473"/>
    </source>
</evidence>
<dbReference type="AlphaFoldDB" id="A0AAQ4E515"/>
<organism evidence="1 2">
    <name type="scientific">Amblyomma americanum</name>
    <name type="common">Lone star tick</name>
    <dbReference type="NCBI Taxonomy" id="6943"/>
    <lineage>
        <taxon>Eukaryota</taxon>
        <taxon>Metazoa</taxon>
        <taxon>Ecdysozoa</taxon>
        <taxon>Arthropoda</taxon>
        <taxon>Chelicerata</taxon>
        <taxon>Arachnida</taxon>
        <taxon>Acari</taxon>
        <taxon>Parasitiformes</taxon>
        <taxon>Ixodida</taxon>
        <taxon>Ixodoidea</taxon>
        <taxon>Ixodidae</taxon>
        <taxon>Amblyomminae</taxon>
        <taxon>Amblyomma</taxon>
    </lineage>
</organism>
<gene>
    <name evidence="1" type="ORF">V5799_013744</name>
</gene>
<evidence type="ECO:0000313" key="1">
    <source>
        <dbReference type="EMBL" id="KAK8769791.1"/>
    </source>
</evidence>
<proteinExistence type="predicted"/>
<dbReference type="EMBL" id="JARKHS020022100">
    <property type="protein sequence ID" value="KAK8769791.1"/>
    <property type="molecule type" value="Genomic_DNA"/>
</dbReference>
<dbReference type="Proteomes" id="UP001321473">
    <property type="component" value="Unassembled WGS sequence"/>
</dbReference>
<name>A0AAQ4E515_AMBAM</name>
<protein>
    <submittedName>
        <fullName evidence="1">Uncharacterized protein</fullName>
    </submittedName>
</protein>